<proteinExistence type="predicted"/>
<feature type="transmembrane region" description="Helical" evidence="1">
    <location>
        <begin position="71"/>
        <end position="95"/>
    </location>
</feature>
<keyword evidence="1" id="KW-0472">Membrane</keyword>
<sequence>MNKPENNAALEQFLKENRQVHDKVLRLKRLKNIIWMLLVIPSIGLASFIAYNHSAMEPQALAEFAIPLLKWGALVCTIIYLAYIVMHVPVVRAIYQAKSVIFPRYNAELAEHEQQTFQWQSYFSEKESNIPSGKSVAFILGAKVVSLFLLIIFYQFSWIHALGRIGVELNNDHYSFMGFIDFALFSSLILFAVVLIFTRVSSLANKKK</sequence>
<evidence type="ECO:0000313" key="3">
    <source>
        <dbReference type="Proteomes" id="UP000231632"/>
    </source>
</evidence>
<dbReference type="Proteomes" id="UP000231632">
    <property type="component" value="Unassembled WGS sequence"/>
</dbReference>
<keyword evidence="1" id="KW-0812">Transmembrane</keyword>
<dbReference type="RefSeq" id="WP_171966422.1">
    <property type="nucleotide sequence ID" value="NZ_BDFD01000001.1"/>
</dbReference>
<reference evidence="2 3" key="1">
    <citation type="journal article" date="2017" name="Arch. Microbiol.">
        <title>Mariprofundus micogutta sp. nov., a novel iron-oxidizing zetaproteobacterium isolated from a deep-sea hydrothermal field at the Bayonnaise knoll of the Izu-Ogasawara arc, and a description of Mariprofundales ord. nov. and Zetaproteobacteria classis nov.</title>
        <authorList>
            <person name="Makita H."/>
            <person name="Tanaka E."/>
            <person name="Mitsunobu S."/>
            <person name="Miyazaki M."/>
            <person name="Nunoura T."/>
            <person name="Uematsu K."/>
            <person name="Takaki Y."/>
            <person name="Nishi S."/>
            <person name="Shimamura S."/>
            <person name="Takai K."/>
        </authorList>
    </citation>
    <scope>NUCLEOTIDE SEQUENCE [LARGE SCALE GENOMIC DNA]</scope>
    <source>
        <strain evidence="2 3">ET2</strain>
    </source>
</reference>
<organism evidence="2 3">
    <name type="scientific">Mariprofundus micogutta</name>
    <dbReference type="NCBI Taxonomy" id="1921010"/>
    <lineage>
        <taxon>Bacteria</taxon>
        <taxon>Pseudomonadati</taxon>
        <taxon>Pseudomonadota</taxon>
        <taxon>Candidatius Mariprofundia</taxon>
        <taxon>Mariprofundales</taxon>
        <taxon>Mariprofundaceae</taxon>
        <taxon>Mariprofundus</taxon>
    </lineage>
</organism>
<dbReference type="STRING" id="1921010.MMIC_P0047"/>
<evidence type="ECO:0000256" key="1">
    <source>
        <dbReference type="SAM" id="Phobius"/>
    </source>
</evidence>
<accession>A0A1L8CJL9</accession>
<protein>
    <recommendedName>
        <fullName evidence="4">DUF3278 domain-containing protein</fullName>
    </recommendedName>
</protein>
<comment type="caution">
    <text evidence="2">The sequence shown here is derived from an EMBL/GenBank/DDBJ whole genome shotgun (WGS) entry which is preliminary data.</text>
</comment>
<name>A0A1L8CJL9_9PROT</name>
<feature type="transmembrane region" description="Helical" evidence="1">
    <location>
        <begin position="33"/>
        <end position="51"/>
    </location>
</feature>
<feature type="transmembrane region" description="Helical" evidence="1">
    <location>
        <begin position="136"/>
        <end position="156"/>
    </location>
</feature>
<dbReference type="EMBL" id="BDFD01000001">
    <property type="protein sequence ID" value="GAV19118.1"/>
    <property type="molecule type" value="Genomic_DNA"/>
</dbReference>
<evidence type="ECO:0000313" key="2">
    <source>
        <dbReference type="EMBL" id="GAV19118.1"/>
    </source>
</evidence>
<keyword evidence="3" id="KW-1185">Reference proteome</keyword>
<gene>
    <name evidence="2" type="ORF">MMIC_P0047</name>
</gene>
<evidence type="ECO:0008006" key="4">
    <source>
        <dbReference type="Google" id="ProtNLM"/>
    </source>
</evidence>
<keyword evidence="1" id="KW-1133">Transmembrane helix</keyword>
<feature type="transmembrane region" description="Helical" evidence="1">
    <location>
        <begin position="176"/>
        <end position="198"/>
    </location>
</feature>
<dbReference type="AlphaFoldDB" id="A0A1L8CJL9"/>